<evidence type="ECO:0000313" key="1">
    <source>
        <dbReference type="EMBL" id="MDG3015497.1"/>
    </source>
</evidence>
<dbReference type="RefSeq" id="WP_277829912.1">
    <property type="nucleotide sequence ID" value="NZ_JAAIVF010000001.1"/>
</dbReference>
<keyword evidence="2" id="KW-1185">Reference proteome</keyword>
<reference evidence="1" key="1">
    <citation type="submission" date="2022-08" db="EMBL/GenBank/DDBJ databases">
        <title>Genome analysis of Corynebacteriales strain.</title>
        <authorList>
            <person name="Lee S.D."/>
        </authorList>
    </citation>
    <scope>NUCLEOTIDE SEQUENCE</scope>
    <source>
        <strain evidence="1">D3-21</strain>
    </source>
</reference>
<dbReference type="PANTHER" id="PTHR33428:SF14">
    <property type="entry name" value="CARBOXYLESTERASE TYPE B DOMAIN-CONTAINING PROTEIN"/>
    <property type="match status" value="1"/>
</dbReference>
<gene>
    <name evidence="1" type="ORF">NVS88_13135</name>
</gene>
<evidence type="ECO:0008006" key="3">
    <source>
        <dbReference type="Google" id="ProtNLM"/>
    </source>
</evidence>
<dbReference type="SUPFAM" id="SSF53474">
    <property type="entry name" value="alpha/beta-Hydrolases"/>
    <property type="match status" value="1"/>
</dbReference>
<protein>
    <recommendedName>
        <fullName evidence="3">Alpha/beta hydrolase</fullName>
    </recommendedName>
</protein>
<dbReference type="Gene3D" id="3.40.50.1820">
    <property type="entry name" value="alpha/beta hydrolase"/>
    <property type="match status" value="1"/>
</dbReference>
<accession>A0A9X4M286</accession>
<organism evidence="1 2">
    <name type="scientific">Speluncibacter jeojiensis</name>
    <dbReference type="NCBI Taxonomy" id="2710754"/>
    <lineage>
        <taxon>Bacteria</taxon>
        <taxon>Bacillati</taxon>
        <taxon>Actinomycetota</taxon>
        <taxon>Actinomycetes</taxon>
        <taxon>Mycobacteriales</taxon>
        <taxon>Speluncibacteraceae</taxon>
        <taxon>Speluncibacter</taxon>
    </lineage>
</organism>
<sequence>MAPKLSTLVSRLSRRGPHRVLRGDLAFAGLPGIVCTPQEGLGLPAVAFGHGWMTRPVGYLQTLAHLASWGIVAAAPATQCGPVPSHLALASDLSTTLDICTGVRLGPGEISVHPDRLALAGHGMGAGAAVLTAARRPVSAVVPMFPAPTTPRASTVAASLSTPALILASPSSLTALDSDAVALASAWGGAVDGKPALLRTLAKSDEGGLVEGRRALKYVGLPGTDRGTQRLARVLLTGFLLYHLTDDKDYAPFADPDVVLPKTHPVDLDTATIEPGDQLAELLGR</sequence>
<comment type="caution">
    <text evidence="1">The sequence shown here is derived from an EMBL/GenBank/DDBJ whole genome shotgun (WGS) entry which is preliminary data.</text>
</comment>
<dbReference type="PANTHER" id="PTHR33428">
    <property type="entry name" value="CHLOROPHYLLASE-2, CHLOROPLASTIC"/>
    <property type="match status" value="1"/>
</dbReference>
<name>A0A9X4M286_9ACTN</name>
<dbReference type="Proteomes" id="UP001152755">
    <property type="component" value="Unassembled WGS sequence"/>
</dbReference>
<proteinExistence type="predicted"/>
<dbReference type="AlphaFoldDB" id="A0A9X4M286"/>
<dbReference type="InterPro" id="IPR029058">
    <property type="entry name" value="AB_hydrolase_fold"/>
</dbReference>
<evidence type="ECO:0000313" key="2">
    <source>
        <dbReference type="Proteomes" id="UP001152755"/>
    </source>
</evidence>
<dbReference type="EMBL" id="JANRHA010000008">
    <property type="protein sequence ID" value="MDG3015497.1"/>
    <property type="molecule type" value="Genomic_DNA"/>
</dbReference>